<dbReference type="EMBL" id="CP113520">
    <property type="protein sequence ID" value="WAJ26197.1"/>
    <property type="molecule type" value="Genomic_DNA"/>
</dbReference>
<dbReference type="Proteomes" id="UP001163223">
    <property type="component" value="Chromosome"/>
</dbReference>
<reference evidence="1" key="1">
    <citation type="submission" date="2022-11" db="EMBL/GenBank/DDBJ databases">
        <title>beta-Carotene-producing bacterium, Jeongeuplla avenae sp. nov., alleviates the salt stress of Arabidopsis seedlings.</title>
        <authorList>
            <person name="Jiang L."/>
            <person name="Lee J."/>
        </authorList>
    </citation>
    <scope>NUCLEOTIDE SEQUENCE</scope>
    <source>
        <strain evidence="1">DY_R2A_6</strain>
    </source>
</reference>
<evidence type="ECO:0000313" key="1">
    <source>
        <dbReference type="EMBL" id="WAJ26197.1"/>
    </source>
</evidence>
<gene>
    <name evidence="1" type="ORF">OXU80_14885</name>
</gene>
<keyword evidence="2" id="KW-1185">Reference proteome</keyword>
<evidence type="ECO:0000313" key="2">
    <source>
        <dbReference type="Proteomes" id="UP001163223"/>
    </source>
</evidence>
<accession>A0ACD4NHC5</accession>
<organism evidence="1 2">
    <name type="scientific">Antarcticirhabdus aurantiaca</name>
    <dbReference type="NCBI Taxonomy" id="2606717"/>
    <lineage>
        <taxon>Bacteria</taxon>
        <taxon>Pseudomonadati</taxon>
        <taxon>Pseudomonadota</taxon>
        <taxon>Alphaproteobacteria</taxon>
        <taxon>Hyphomicrobiales</taxon>
        <taxon>Aurantimonadaceae</taxon>
        <taxon>Antarcticirhabdus</taxon>
    </lineage>
</organism>
<protein>
    <submittedName>
        <fullName evidence="1">Uncharacterized protein</fullName>
    </submittedName>
</protein>
<proteinExistence type="predicted"/>
<sequence length="102" mass="11096">MDRRRDDEGGRSPQPGTVRIDRSSVLFQDWLYPQPPQQRAIERAMVDVYLVGLIAAVVIVAAVGVWFGLQALGIGVLDAMMLEFALAVLGSIVAIASFLLAR</sequence>
<name>A0ACD4NHC5_9HYPH</name>